<reference evidence="2" key="1">
    <citation type="journal article" date="2022" name="bioRxiv">
        <title>Sequencing and chromosome-scale assembly of the giantPleurodeles waltlgenome.</title>
        <authorList>
            <person name="Brown T."/>
            <person name="Elewa A."/>
            <person name="Iarovenko S."/>
            <person name="Subramanian E."/>
            <person name="Araus A.J."/>
            <person name="Petzold A."/>
            <person name="Susuki M."/>
            <person name="Suzuki K.-i.T."/>
            <person name="Hayashi T."/>
            <person name="Toyoda A."/>
            <person name="Oliveira C."/>
            <person name="Osipova E."/>
            <person name="Leigh N.D."/>
            <person name="Simon A."/>
            <person name="Yun M.H."/>
        </authorList>
    </citation>
    <scope>NUCLEOTIDE SEQUENCE</scope>
    <source>
        <strain evidence="2">20211129_DDA</strain>
        <tissue evidence="2">Liver</tissue>
    </source>
</reference>
<sequence length="154" mass="17153">MGPLRSLRTLESPGTGQIDAMGSNFRKDQDPPKLRLRQCGKSRVEFAPHSSSTEPPCLEQIIEDRRWALQAAADLGTSTRVPDDEKGWHIFTYKRRCYPRALAGHSVSFFLPTVNNRDTITQTPCFTFICSSMPITGCDPGRPMVLAGFDVPQP</sequence>
<keyword evidence="3" id="KW-1185">Reference proteome</keyword>
<comment type="caution">
    <text evidence="2">The sequence shown here is derived from an EMBL/GenBank/DDBJ whole genome shotgun (WGS) entry which is preliminary data.</text>
</comment>
<accession>A0AAV7QB22</accession>
<organism evidence="2 3">
    <name type="scientific">Pleurodeles waltl</name>
    <name type="common">Iberian ribbed newt</name>
    <dbReference type="NCBI Taxonomy" id="8319"/>
    <lineage>
        <taxon>Eukaryota</taxon>
        <taxon>Metazoa</taxon>
        <taxon>Chordata</taxon>
        <taxon>Craniata</taxon>
        <taxon>Vertebrata</taxon>
        <taxon>Euteleostomi</taxon>
        <taxon>Amphibia</taxon>
        <taxon>Batrachia</taxon>
        <taxon>Caudata</taxon>
        <taxon>Salamandroidea</taxon>
        <taxon>Salamandridae</taxon>
        <taxon>Pleurodelinae</taxon>
        <taxon>Pleurodeles</taxon>
    </lineage>
</organism>
<proteinExistence type="predicted"/>
<evidence type="ECO:0000313" key="3">
    <source>
        <dbReference type="Proteomes" id="UP001066276"/>
    </source>
</evidence>
<name>A0AAV7QB22_PLEWA</name>
<dbReference type="Proteomes" id="UP001066276">
    <property type="component" value="Chromosome 6"/>
</dbReference>
<gene>
    <name evidence="2" type="ORF">NDU88_001858</name>
</gene>
<feature type="region of interest" description="Disordered" evidence="1">
    <location>
        <begin position="1"/>
        <end position="33"/>
    </location>
</feature>
<evidence type="ECO:0000256" key="1">
    <source>
        <dbReference type="SAM" id="MobiDB-lite"/>
    </source>
</evidence>
<evidence type="ECO:0000313" key="2">
    <source>
        <dbReference type="EMBL" id="KAJ1135418.1"/>
    </source>
</evidence>
<protein>
    <submittedName>
        <fullName evidence="2">Uncharacterized protein</fullName>
    </submittedName>
</protein>
<dbReference type="EMBL" id="JANPWB010000010">
    <property type="protein sequence ID" value="KAJ1135418.1"/>
    <property type="molecule type" value="Genomic_DNA"/>
</dbReference>
<dbReference type="AlphaFoldDB" id="A0AAV7QB22"/>